<dbReference type="SUPFAM" id="SSF56300">
    <property type="entry name" value="Metallo-dependent phosphatases"/>
    <property type="match status" value="1"/>
</dbReference>
<dbReference type="PANTHER" id="PTHR32440">
    <property type="entry name" value="PHOSPHATASE DCR2-RELATED-RELATED"/>
    <property type="match status" value="1"/>
</dbReference>
<protein>
    <recommendedName>
        <fullName evidence="2">Calcineurin-like phosphoesterase domain-containing protein</fullName>
    </recommendedName>
</protein>
<dbReference type="GeneID" id="36576671"/>
<sequence length="550" mass="61355">MTRRITRTISQLAIAGVCALFFVWFLDSRYRALPHSIHNMMPAHHPGFVITDITVTTCSTVNLLSSCRLDSKGWHRIEKDLYLGKGWVSSAYVHVKRKVEEDLLPEDKVVVDVSVGKLHPSMGAKGEGDEKWEARPAGIWIKRSGKIGESDSDRAVTSADILFGADAVDPREGWEMIGTSLLLDTSGEVHEPRLSIRRGKPAAPAKPTPRINDNGKFKIMQAADLHLSTGTGKCRDAMPVGYNNGKCEADPRTLEFVERLLDEEKPDLVILSGDQVNGETAPDTQSAIFKYADLFIKRKIPFATIFGNHDDEGDSLSREEQMELIESLPYSLSEAGPEEIDGVGNYYIEVLARGSSGHSALTIYMLDTHAYSPDERAFKGYDWLKQSQIDWFKQTAQGLKKAHEGYTHIHMDLSFIHIPLPEYADNSNPRKGELREGVTAPGFNSGFRDALVEEGVVMVSCGHDHANEYCALSRHENELPALWMCYAGGAGFGGYGGYGGYHRRIRFFDIDMNEARIFTYKRVEYGEIEKRIDEQMIVEGGKPAALVYEQ</sequence>
<keyword evidence="1" id="KW-0812">Transmembrane</keyword>
<evidence type="ECO:0000313" key="3">
    <source>
        <dbReference type="EMBL" id="PSS25396.1"/>
    </source>
</evidence>
<dbReference type="EMBL" id="KZ679007">
    <property type="protein sequence ID" value="PSS25396.1"/>
    <property type="molecule type" value="Genomic_DNA"/>
</dbReference>
<keyword evidence="4" id="KW-1185">Reference proteome</keyword>
<dbReference type="CDD" id="cd07383">
    <property type="entry name" value="MPP_Dcr2"/>
    <property type="match status" value="1"/>
</dbReference>
<keyword evidence="1" id="KW-0472">Membrane</keyword>
<dbReference type="OrthoDB" id="783096at2759"/>
<dbReference type="AlphaFoldDB" id="A0A2T3BAQ4"/>
<dbReference type="Gene3D" id="3.60.21.10">
    <property type="match status" value="1"/>
</dbReference>
<dbReference type="STRING" id="857342.A0A2T3BAQ4"/>
<feature type="domain" description="Calcineurin-like phosphoesterase" evidence="2">
    <location>
        <begin position="217"/>
        <end position="466"/>
    </location>
</feature>
<dbReference type="InParanoid" id="A0A2T3BAQ4"/>
<evidence type="ECO:0000259" key="2">
    <source>
        <dbReference type="Pfam" id="PF00149"/>
    </source>
</evidence>
<evidence type="ECO:0000256" key="1">
    <source>
        <dbReference type="SAM" id="Phobius"/>
    </source>
</evidence>
<dbReference type="GO" id="GO:0005737">
    <property type="term" value="C:cytoplasm"/>
    <property type="evidence" value="ECO:0007669"/>
    <property type="project" value="TreeGrafter"/>
</dbReference>
<keyword evidence="1" id="KW-1133">Transmembrane helix</keyword>
<dbReference type="Proteomes" id="UP000241818">
    <property type="component" value="Unassembled WGS sequence"/>
</dbReference>
<accession>A0A2T3BAQ4</accession>
<dbReference type="Pfam" id="PF00149">
    <property type="entry name" value="Metallophos"/>
    <property type="match status" value="1"/>
</dbReference>
<name>A0A2T3BAQ4_AMORE</name>
<feature type="transmembrane region" description="Helical" evidence="1">
    <location>
        <begin position="9"/>
        <end position="26"/>
    </location>
</feature>
<dbReference type="FunCoup" id="A0A2T3BAQ4">
    <property type="interactions" value="52"/>
</dbReference>
<dbReference type="InterPro" id="IPR004843">
    <property type="entry name" value="Calcineurin-like_PHP"/>
</dbReference>
<dbReference type="RefSeq" id="XP_024723995.1">
    <property type="nucleotide sequence ID" value="XM_024868590.1"/>
</dbReference>
<proteinExistence type="predicted"/>
<dbReference type="InterPro" id="IPR029052">
    <property type="entry name" value="Metallo-depent_PP-like"/>
</dbReference>
<dbReference type="FunFam" id="3.60.21.10:FF:000054">
    <property type="entry name" value="DCR2p Phosphoesterase"/>
    <property type="match status" value="1"/>
</dbReference>
<evidence type="ECO:0000313" key="4">
    <source>
        <dbReference type="Proteomes" id="UP000241818"/>
    </source>
</evidence>
<gene>
    <name evidence="3" type="ORF">M430DRAFT_56157</name>
</gene>
<organism evidence="3 4">
    <name type="scientific">Amorphotheca resinae ATCC 22711</name>
    <dbReference type="NCBI Taxonomy" id="857342"/>
    <lineage>
        <taxon>Eukaryota</taxon>
        <taxon>Fungi</taxon>
        <taxon>Dikarya</taxon>
        <taxon>Ascomycota</taxon>
        <taxon>Pezizomycotina</taxon>
        <taxon>Leotiomycetes</taxon>
        <taxon>Helotiales</taxon>
        <taxon>Amorphothecaceae</taxon>
        <taxon>Amorphotheca</taxon>
    </lineage>
</organism>
<dbReference type="PANTHER" id="PTHR32440:SF0">
    <property type="entry name" value="PHOSPHATASE DCR2-RELATED"/>
    <property type="match status" value="1"/>
</dbReference>
<dbReference type="GO" id="GO:0004721">
    <property type="term" value="F:phosphoprotein phosphatase activity"/>
    <property type="evidence" value="ECO:0007669"/>
    <property type="project" value="TreeGrafter"/>
</dbReference>
<reference evidence="3 4" key="1">
    <citation type="journal article" date="2018" name="New Phytol.">
        <title>Comparative genomics and transcriptomics depict ericoid mycorrhizal fungi as versatile saprotrophs and plant mutualists.</title>
        <authorList>
            <person name="Martino E."/>
            <person name="Morin E."/>
            <person name="Grelet G.A."/>
            <person name="Kuo A."/>
            <person name="Kohler A."/>
            <person name="Daghino S."/>
            <person name="Barry K.W."/>
            <person name="Cichocki N."/>
            <person name="Clum A."/>
            <person name="Dockter R.B."/>
            <person name="Hainaut M."/>
            <person name="Kuo R.C."/>
            <person name="LaButti K."/>
            <person name="Lindahl B.D."/>
            <person name="Lindquist E.A."/>
            <person name="Lipzen A."/>
            <person name="Khouja H.R."/>
            <person name="Magnuson J."/>
            <person name="Murat C."/>
            <person name="Ohm R.A."/>
            <person name="Singer S.W."/>
            <person name="Spatafora J.W."/>
            <person name="Wang M."/>
            <person name="Veneault-Fourrey C."/>
            <person name="Henrissat B."/>
            <person name="Grigoriev I.V."/>
            <person name="Martin F.M."/>
            <person name="Perotto S."/>
        </authorList>
    </citation>
    <scope>NUCLEOTIDE SEQUENCE [LARGE SCALE GENOMIC DNA]</scope>
    <source>
        <strain evidence="3 4">ATCC 22711</strain>
    </source>
</reference>